<evidence type="ECO:0000256" key="1">
    <source>
        <dbReference type="SAM" id="MobiDB-lite"/>
    </source>
</evidence>
<name>A0A699R900_TANCI</name>
<feature type="non-terminal residue" evidence="2">
    <location>
        <position position="1"/>
    </location>
</feature>
<dbReference type="EMBL" id="BKCJ011090788">
    <property type="protein sequence ID" value="GFC83699.1"/>
    <property type="molecule type" value="Genomic_DNA"/>
</dbReference>
<feature type="compositionally biased region" description="Polar residues" evidence="1">
    <location>
        <begin position="94"/>
        <end position="104"/>
    </location>
</feature>
<sequence length="104" mass="11766">SSVFKSKVSETITSMPKIKTNTSKSSKGSLVKPKTVTPSAPLIEDWESDYEDKNVFKPKEVKKIVKPSLEKIEFVNARNTIVENENKAEKPRKFSQSPRGNKRN</sequence>
<feature type="region of interest" description="Disordered" evidence="1">
    <location>
        <begin position="80"/>
        <end position="104"/>
    </location>
</feature>
<protein>
    <submittedName>
        <fullName evidence="2">Uncharacterized protein</fullName>
    </submittedName>
</protein>
<dbReference type="AlphaFoldDB" id="A0A699R900"/>
<accession>A0A699R900</accession>
<reference evidence="2" key="1">
    <citation type="journal article" date="2019" name="Sci. Rep.">
        <title>Draft genome of Tanacetum cinerariifolium, the natural source of mosquito coil.</title>
        <authorList>
            <person name="Yamashiro T."/>
            <person name="Shiraishi A."/>
            <person name="Satake H."/>
            <person name="Nakayama K."/>
        </authorList>
    </citation>
    <scope>NUCLEOTIDE SEQUENCE</scope>
</reference>
<proteinExistence type="predicted"/>
<evidence type="ECO:0000313" key="2">
    <source>
        <dbReference type="EMBL" id="GFC83699.1"/>
    </source>
</evidence>
<gene>
    <name evidence="2" type="ORF">Tci_855669</name>
</gene>
<organism evidence="2">
    <name type="scientific">Tanacetum cinerariifolium</name>
    <name type="common">Dalmatian daisy</name>
    <name type="synonym">Chrysanthemum cinerariifolium</name>
    <dbReference type="NCBI Taxonomy" id="118510"/>
    <lineage>
        <taxon>Eukaryota</taxon>
        <taxon>Viridiplantae</taxon>
        <taxon>Streptophyta</taxon>
        <taxon>Embryophyta</taxon>
        <taxon>Tracheophyta</taxon>
        <taxon>Spermatophyta</taxon>
        <taxon>Magnoliopsida</taxon>
        <taxon>eudicotyledons</taxon>
        <taxon>Gunneridae</taxon>
        <taxon>Pentapetalae</taxon>
        <taxon>asterids</taxon>
        <taxon>campanulids</taxon>
        <taxon>Asterales</taxon>
        <taxon>Asteraceae</taxon>
        <taxon>Asteroideae</taxon>
        <taxon>Anthemideae</taxon>
        <taxon>Anthemidinae</taxon>
        <taxon>Tanacetum</taxon>
    </lineage>
</organism>
<comment type="caution">
    <text evidence="2">The sequence shown here is derived from an EMBL/GenBank/DDBJ whole genome shotgun (WGS) entry which is preliminary data.</text>
</comment>